<reference evidence="7 8" key="1">
    <citation type="submission" date="2024-03" db="EMBL/GenBank/DDBJ databases">
        <title>Adaptation during the transition from Ophiocordyceps entomopathogen to insect associate is accompanied by gene loss and intensified selection.</title>
        <authorList>
            <person name="Ward C.M."/>
            <person name="Onetto C.A."/>
            <person name="Borneman A.R."/>
        </authorList>
    </citation>
    <scope>NUCLEOTIDE SEQUENCE [LARGE SCALE GENOMIC DNA]</scope>
    <source>
        <strain evidence="7">AWRI1</strain>
        <tissue evidence="7">Single Adult Female</tissue>
    </source>
</reference>
<dbReference type="PANTHER" id="PTHR13315:SF4">
    <property type="entry name" value="METALLOPHOSPHOESTERASE, ISOFORM E"/>
    <property type="match status" value="1"/>
</dbReference>
<accession>A0AAN9TQK5</accession>
<feature type="transmembrane region" description="Helical" evidence="5">
    <location>
        <begin position="350"/>
        <end position="371"/>
    </location>
</feature>
<dbReference type="Pfam" id="PF00149">
    <property type="entry name" value="Metallophos"/>
    <property type="match status" value="1"/>
</dbReference>
<sequence>MPQQIYFNKAANRQRVDIEHGIGCLKNRFRQSFFLKTFVFRLLLINVFLLTLYNEYIVYILKPITTWPEIKCSFSKCIKLFVVADPQILGKINENVLTRYDSDRYLRNTFSIAFEHVKPDGILFLGDLTDEGYFADDEQFARYYERIKSIFQLKRMTNSNIPTVFIPGDNDIGGENNELIKAVVVKRFREYFGKEEVETIDAIRILKVNKLLRTYPSNEERTSEKLKFNIAISHVPLTDHLSPFSEQVVRDIKPEFIFSAHTHKSFALLTLKENGRRLYYEELKENAYKNKGASWSFQAASSTNYSIVTEIVVPTCSYRMGVADMGYSVIVYGENSAEITYYVLWLPSRFILLLLYLIFFVIWGIIFWINFSYLRLEIGLTNTGLSEQPVKTNKIPSPGKIP</sequence>
<feature type="domain" description="Calcineurin-like phosphoesterase" evidence="6">
    <location>
        <begin position="79"/>
        <end position="264"/>
    </location>
</feature>
<evidence type="ECO:0000256" key="2">
    <source>
        <dbReference type="ARBA" id="ARBA00022692"/>
    </source>
</evidence>
<evidence type="ECO:0000313" key="8">
    <source>
        <dbReference type="Proteomes" id="UP001367676"/>
    </source>
</evidence>
<gene>
    <name evidence="7" type="ORF">V9T40_000515</name>
</gene>
<dbReference type="Proteomes" id="UP001367676">
    <property type="component" value="Unassembled WGS sequence"/>
</dbReference>
<dbReference type="PANTHER" id="PTHR13315">
    <property type="entry name" value="METALLO PHOSPHOESTERASE RELATED"/>
    <property type="match status" value="1"/>
</dbReference>
<protein>
    <recommendedName>
        <fullName evidence="6">Calcineurin-like phosphoesterase domain-containing protein</fullName>
    </recommendedName>
</protein>
<evidence type="ECO:0000256" key="4">
    <source>
        <dbReference type="ARBA" id="ARBA00023136"/>
    </source>
</evidence>
<comment type="caution">
    <text evidence="7">The sequence shown here is derived from an EMBL/GenBank/DDBJ whole genome shotgun (WGS) entry which is preliminary data.</text>
</comment>
<dbReference type="InterPro" id="IPR004843">
    <property type="entry name" value="Calcineurin-like_PHP"/>
</dbReference>
<evidence type="ECO:0000256" key="5">
    <source>
        <dbReference type="SAM" id="Phobius"/>
    </source>
</evidence>
<dbReference type="GO" id="GO:0005783">
    <property type="term" value="C:endoplasmic reticulum"/>
    <property type="evidence" value="ECO:0007669"/>
    <property type="project" value="TreeGrafter"/>
</dbReference>
<dbReference type="GO" id="GO:0006506">
    <property type="term" value="P:GPI anchor biosynthetic process"/>
    <property type="evidence" value="ECO:0007669"/>
    <property type="project" value="InterPro"/>
</dbReference>
<dbReference type="GO" id="GO:0016787">
    <property type="term" value="F:hydrolase activity"/>
    <property type="evidence" value="ECO:0007669"/>
    <property type="project" value="InterPro"/>
</dbReference>
<keyword evidence="4 5" id="KW-0472">Membrane</keyword>
<organism evidence="7 8">
    <name type="scientific">Parthenolecanium corni</name>
    <dbReference type="NCBI Taxonomy" id="536013"/>
    <lineage>
        <taxon>Eukaryota</taxon>
        <taxon>Metazoa</taxon>
        <taxon>Ecdysozoa</taxon>
        <taxon>Arthropoda</taxon>
        <taxon>Hexapoda</taxon>
        <taxon>Insecta</taxon>
        <taxon>Pterygota</taxon>
        <taxon>Neoptera</taxon>
        <taxon>Paraneoptera</taxon>
        <taxon>Hemiptera</taxon>
        <taxon>Sternorrhyncha</taxon>
        <taxon>Coccoidea</taxon>
        <taxon>Coccidae</taxon>
        <taxon>Parthenolecanium</taxon>
    </lineage>
</organism>
<keyword evidence="3 5" id="KW-1133">Transmembrane helix</keyword>
<dbReference type="GO" id="GO:0016020">
    <property type="term" value="C:membrane"/>
    <property type="evidence" value="ECO:0007669"/>
    <property type="project" value="UniProtKB-SubCell"/>
</dbReference>
<dbReference type="AlphaFoldDB" id="A0AAN9TQK5"/>
<dbReference type="InterPro" id="IPR029052">
    <property type="entry name" value="Metallo-depent_PP-like"/>
</dbReference>
<keyword evidence="2 5" id="KW-0812">Transmembrane</keyword>
<proteinExistence type="predicted"/>
<keyword evidence="8" id="KW-1185">Reference proteome</keyword>
<dbReference type="SUPFAM" id="SSF56300">
    <property type="entry name" value="Metallo-dependent phosphatases"/>
    <property type="match status" value="1"/>
</dbReference>
<dbReference type="EMBL" id="JBBCAQ010000034">
    <property type="protein sequence ID" value="KAK7579886.1"/>
    <property type="molecule type" value="Genomic_DNA"/>
</dbReference>
<comment type="subcellular location">
    <subcellularLocation>
        <location evidence="1">Membrane</location>
        <topology evidence="1">Multi-pass membrane protein</topology>
    </subcellularLocation>
</comment>
<dbReference type="Gene3D" id="3.60.21.10">
    <property type="match status" value="1"/>
</dbReference>
<evidence type="ECO:0000256" key="1">
    <source>
        <dbReference type="ARBA" id="ARBA00004141"/>
    </source>
</evidence>
<evidence type="ECO:0000259" key="6">
    <source>
        <dbReference type="Pfam" id="PF00149"/>
    </source>
</evidence>
<feature type="transmembrane region" description="Helical" evidence="5">
    <location>
        <begin position="33"/>
        <end position="53"/>
    </location>
</feature>
<evidence type="ECO:0000256" key="3">
    <source>
        <dbReference type="ARBA" id="ARBA00022989"/>
    </source>
</evidence>
<dbReference type="InterPro" id="IPR033308">
    <property type="entry name" value="PGAP5/Cdc1/Ted1"/>
</dbReference>
<evidence type="ECO:0000313" key="7">
    <source>
        <dbReference type="EMBL" id="KAK7579886.1"/>
    </source>
</evidence>
<name>A0AAN9TQK5_9HEMI</name>